<dbReference type="AlphaFoldDB" id="A0AAX2LLV3"/>
<dbReference type="EMBL" id="UHHT01000001">
    <property type="protein sequence ID" value="SUO82471.1"/>
    <property type="molecule type" value="Genomic_DNA"/>
</dbReference>
<organism evidence="1 2">
    <name type="scientific">Streptococcus equi subsp. zooepidemicus</name>
    <dbReference type="NCBI Taxonomy" id="40041"/>
    <lineage>
        <taxon>Bacteria</taxon>
        <taxon>Bacillati</taxon>
        <taxon>Bacillota</taxon>
        <taxon>Bacilli</taxon>
        <taxon>Lactobacillales</taxon>
        <taxon>Streptococcaceae</taxon>
        <taxon>Streptococcus</taxon>
    </lineage>
</organism>
<comment type="caution">
    <text evidence="1">The sequence shown here is derived from an EMBL/GenBank/DDBJ whole genome shotgun (WGS) entry which is preliminary data.</text>
</comment>
<name>A0AAX2LLV3_STRSZ</name>
<sequence>MERMLKNNILGGSMTSEEAEKAKSRAKKEIEVFSIYLDQAVDDLGSTLSPQEVFLAAGFAYLGAGQADVSVPLSIMRGDLQNE</sequence>
<evidence type="ECO:0000313" key="2">
    <source>
        <dbReference type="Proteomes" id="UP000255476"/>
    </source>
</evidence>
<proteinExistence type="predicted"/>
<dbReference type="Proteomes" id="UP000255476">
    <property type="component" value="Unassembled WGS sequence"/>
</dbReference>
<evidence type="ECO:0000313" key="1">
    <source>
        <dbReference type="EMBL" id="SUO82471.1"/>
    </source>
</evidence>
<protein>
    <submittedName>
        <fullName evidence="1">Phage protein</fullName>
    </submittedName>
</protein>
<reference evidence="1 2" key="1">
    <citation type="submission" date="2018-06" db="EMBL/GenBank/DDBJ databases">
        <authorList>
            <consortium name="Pathogen Informatics"/>
            <person name="Doyle S."/>
        </authorList>
    </citation>
    <scope>NUCLEOTIDE SEQUENCE [LARGE SCALE GENOMIC DNA]</scope>
    <source>
        <strain evidence="1 2">NCTC7023</strain>
    </source>
</reference>
<accession>A0AAX2LLV3</accession>
<gene>
    <name evidence="1" type="ORF">NCTC7023_01839</name>
</gene>